<name>A0A368ZMZ2_9GAMM</name>
<accession>A0A368ZMZ2</accession>
<dbReference type="CDD" id="cd07185">
    <property type="entry name" value="OmpA_C-like"/>
    <property type="match status" value="2"/>
</dbReference>
<evidence type="ECO:0000313" key="7">
    <source>
        <dbReference type="Proteomes" id="UP000253506"/>
    </source>
</evidence>
<evidence type="ECO:0000313" key="6">
    <source>
        <dbReference type="EMBL" id="RCW95795.1"/>
    </source>
</evidence>
<dbReference type="InterPro" id="IPR050330">
    <property type="entry name" value="Bact_OuterMem_StrucFunc"/>
</dbReference>
<dbReference type="AlphaFoldDB" id="A0A368ZMZ2"/>
<dbReference type="RefSeq" id="WP_114413275.1">
    <property type="nucleotide sequence ID" value="NZ_QPJQ01000037.1"/>
</dbReference>
<dbReference type="Pfam" id="PF00691">
    <property type="entry name" value="OmpA"/>
    <property type="match status" value="2"/>
</dbReference>
<sequence>MSIEVARMAIILSALYSTMSISQTLYPTSLMDSLKDSDQDGVIDARDLCANTPVGVDVDNTGCPLTKLEYYRFNFDVQFDIASYKLKEGAYAELDDLALFLQQKPITNLLIEGHTDNTGTPRINLLLSKQRAIAVSSALTSNFGINKNRIKTFGYGQERPVASNDTEQGKRLNRRVSGDIVVPFRTPDGLNQNASQKLQVPHKLTLSFGRNKYSIKASYRSELEAINKILQDHPDTLVIVEGYTDSTGSKAYNQRLSLERANMVANVIRSFYPIDADRIKTIGYGQDFPIASNQTQEGRIMNRRVDTTIVQRFKASQEVVIPKWTIWSVDQLDKE</sequence>
<keyword evidence="2 4" id="KW-0472">Membrane</keyword>
<feature type="domain" description="OmpA-like" evidence="5">
    <location>
        <begin position="195"/>
        <end position="313"/>
    </location>
</feature>
<dbReference type="InterPro" id="IPR006664">
    <property type="entry name" value="OMP_bac"/>
</dbReference>
<dbReference type="Gene3D" id="3.30.1330.60">
    <property type="entry name" value="OmpA-like domain"/>
    <property type="match status" value="2"/>
</dbReference>
<dbReference type="PANTHER" id="PTHR30329:SF21">
    <property type="entry name" value="LIPOPROTEIN YIAD-RELATED"/>
    <property type="match status" value="1"/>
</dbReference>
<comment type="caution">
    <text evidence="6">The sequence shown here is derived from an EMBL/GenBank/DDBJ whole genome shotgun (WGS) entry which is preliminary data.</text>
</comment>
<evidence type="ECO:0000256" key="4">
    <source>
        <dbReference type="PROSITE-ProRule" id="PRU00473"/>
    </source>
</evidence>
<evidence type="ECO:0000256" key="1">
    <source>
        <dbReference type="ARBA" id="ARBA00004442"/>
    </source>
</evidence>
<proteinExistence type="predicted"/>
<feature type="domain" description="OmpA-like" evidence="5">
    <location>
        <begin position="66"/>
        <end position="184"/>
    </location>
</feature>
<dbReference type="OrthoDB" id="9782229at2"/>
<evidence type="ECO:0000259" key="5">
    <source>
        <dbReference type="PROSITE" id="PS51123"/>
    </source>
</evidence>
<dbReference type="PROSITE" id="PS51123">
    <property type="entry name" value="OMPA_2"/>
    <property type="match status" value="2"/>
</dbReference>
<dbReference type="SUPFAM" id="SSF103088">
    <property type="entry name" value="OmpA-like"/>
    <property type="match status" value="2"/>
</dbReference>
<reference evidence="6 7" key="1">
    <citation type="submission" date="2018-07" db="EMBL/GenBank/DDBJ databases">
        <title>Genomic Encyclopedia of Type Strains, Phase III (KMG-III): the genomes of soil and plant-associated and newly described type strains.</title>
        <authorList>
            <person name="Whitman W."/>
        </authorList>
    </citation>
    <scope>NUCLEOTIDE SEQUENCE [LARGE SCALE GENOMIC DNA]</scope>
    <source>
        <strain evidence="6 7">CECT 7731</strain>
    </source>
</reference>
<dbReference type="InterPro" id="IPR036737">
    <property type="entry name" value="OmpA-like_sf"/>
</dbReference>
<dbReference type="InterPro" id="IPR006665">
    <property type="entry name" value="OmpA-like"/>
</dbReference>
<dbReference type="GO" id="GO:0009279">
    <property type="term" value="C:cell outer membrane"/>
    <property type="evidence" value="ECO:0007669"/>
    <property type="project" value="UniProtKB-SubCell"/>
</dbReference>
<dbReference type="PRINTS" id="PR01021">
    <property type="entry name" value="OMPADOMAIN"/>
</dbReference>
<dbReference type="Proteomes" id="UP000253506">
    <property type="component" value="Unassembled WGS sequence"/>
</dbReference>
<dbReference type="EMBL" id="QPJQ01000037">
    <property type="protein sequence ID" value="RCW95795.1"/>
    <property type="molecule type" value="Genomic_DNA"/>
</dbReference>
<dbReference type="PANTHER" id="PTHR30329">
    <property type="entry name" value="STATOR ELEMENT OF FLAGELLAR MOTOR COMPLEX"/>
    <property type="match status" value="1"/>
</dbReference>
<protein>
    <submittedName>
        <fullName evidence="6">OOP family OmpA-OmpF porin</fullName>
    </submittedName>
</protein>
<comment type="subcellular location">
    <subcellularLocation>
        <location evidence="1">Cell outer membrane</location>
    </subcellularLocation>
</comment>
<evidence type="ECO:0000256" key="3">
    <source>
        <dbReference type="ARBA" id="ARBA00023237"/>
    </source>
</evidence>
<organism evidence="6 7">
    <name type="scientific">Marinomonas foliarum</name>
    <dbReference type="NCBI Taxonomy" id="491950"/>
    <lineage>
        <taxon>Bacteria</taxon>
        <taxon>Pseudomonadati</taxon>
        <taxon>Pseudomonadota</taxon>
        <taxon>Gammaproteobacteria</taxon>
        <taxon>Oceanospirillales</taxon>
        <taxon>Oceanospirillaceae</taxon>
        <taxon>Marinomonas</taxon>
    </lineage>
</organism>
<gene>
    <name evidence="6" type="ORF">DFP77_13713</name>
</gene>
<keyword evidence="3" id="KW-0998">Cell outer membrane</keyword>
<evidence type="ECO:0000256" key="2">
    <source>
        <dbReference type="ARBA" id="ARBA00023136"/>
    </source>
</evidence>